<evidence type="ECO:0000313" key="4">
    <source>
        <dbReference type="Proteomes" id="UP000002484"/>
    </source>
</evidence>
<feature type="compositionally biased region" description="Polar residues" evidence="1">
    <location>
        <begin position="135"/>
        <end position="147"/>
    </location>
</feature>
<gene>
    <name evidence="3" type="ordered locus">FraEuI1c_6844</name>
</gene>
<organism evidence="3 4">
    <name type="scientific">Pseudofrankia inefficax (strain DSM 45817 / CECT 9037 / DDB 130130 / EuI1c)</name>
    <name type="common">Frankia inefficax</name>
    <dbReference type="NCBI Taxonomy" id="298654"/>
    <lineage>
        <taxon>Bacteria</taxon>
        <taxon>Bacillati</taxon>
        <taxon>Actinomycetota</taxon>
        <taxon>Actinomycetes</taxon>
        <taxon>Frankiales</taxon>
        <taxon>Frankiaceae</taxon>
        <taxon>Pseudofrankia</taxon>
    </lineage>
</organism>
<keyword evidence="2" id="KW-1133">Transmembrane helix</keyword>
<dbReference type="HOGENOM" id="CLU_958957_0_0_11"/>
<feature type="region of interest" description="Disordered" evidence="1">
    <location>
        <begin position="130"/>
        <end position="149"/>
    </location>
</feature>
<sequence length="290" mass="31925">MARLAVLRLWRGWDPDMTVGRQAHADRETHPDREAHPDRETDPDRSSRATSNVASANTTIATRECADRREIAAAVSWTEPRVAIFDRGSLAWVADRPRCSGESDRETRLRGRLDSLRGDGRGACARQVPNRRRASNNQATGGPTRSRSGVMVVTSGRTVARVARIGAGRGRGGSPDVWGKPGTCRCRRTVAGRRVACSGPAGWKPRRDNQSEPCRGRRPRAARRAVERSSHRQLSRRRPVRPTAAHCRRSESSTGTSSEVVMKRVGIVVLLVALATGGFFLRQRKGKQEA</sequence>
<dbReference type="InParanoid" id="E3JDP7"/>
<evidence type="ECO:0000313" key="3">
    <source>
        <dbReference type="EMBL" id="ADP84813.1"/>
    </source>
</evidence>
<reference evidence="3 4" key="1">
    <citation type="submission" date="2010-10" db="EMBL/GenBank/DDBJ databases">
        <title>Complete sequence of Frankia sp. EuI1c.</title>
        <authorList>
            <consortium name="US DOE Joint Genome Institute"/>
            <person name="Lucas S."/>
            <person name="Copeland A."/>
            <person name="Lapidus A."/>
            <person name="Cheng J.-F."/>
            <person name="Bruce D."/>
            <person name="Goodwin L."/>
            <person name="Pitluck S."/>
            <person name="Chertkov O."/>
            <person name="Detter J.C."/>
            <person name="Han C."/>
            <person name="Tapia R."/>
            <person name="Land M."/>
            <person name="Hauser L."/>
            <person name="Jeffries C."/>
            <person name="Kyrpides N."/>
            <person name="Ivanova N."/>
            <person name="Mikhailova N."/>
            <person name="Beauchemin N."/>
            <person name="Sen A."/>
            <person name="Sur S.A."/>
            <person name="Gtari M."/>
            <person name="Wall L."/>
            <person name="Tisa L."/>
            <person name="Woyke T."/>
        </authorList>
    </citation>
    <scope>NUCLEOTIDE SEQUENCE [LARGE SCALE GENOMIC DNA]</scope>
    <source>
        <strain evidence="4">DSM 45817 / CECT 9037 / EuI1c</strain>
    </source>
</reference>
<dbReference type="STRING" id="298654.FraEuI1c_6844"/>
<keyword evidence="2" id="KW-0472">Membrane</keyword>
<feature type="region of interest" description="Disordered" evidence="1">
    <location>
        <begin position="197"/>
        <end position="258"/>
    </location>
</feature>
<proteinExistence type="predicted"/>
<feature type="transmembrane region" description="Helical" evidence="2">
    <location>
        <begin position="261"/>
        <end position="281"/>
    </location>
</feature>
<protein>
    <submittedName>
        <fullName evidence="3">Uncharacterized protein</fullName>
    </submittedName>
</protein>
<dbReference type="KEGG" id="fri:FraEuI1c_6844"/>
<dbReference type="AlphaFoldDB" id="E3JDP7"/>
<keyword evidence="2" id="KW-0812">Transmembrane</keyword>
<dbReference type="EMBL" id="CP002299">
    <property type="protein sequence ID" value="ADP84813.1"/>
    <property type="molecule type" value="Genomic_DNA"/>
</dbReference>
<evidence type="ECO:0000256" key="1">
    <source>
        <dbReference type="SAM" id="MobiDB-lite"/>
    </source>
</evidence>
<feature type="compositionally biased region" description="Basic residues" evidence="1">
    <location>
        <begin position="231"/>
        <end position="240"/>
    </location>
</feature>
<feature type="region of interest" description="Disordered" evidence="1">
    <location>
        <begin position="22"/>
        <end position="58"/>
    </location>
</feature>
<accession>E3JDP7</accession>
<name>E3JDP7_PSEI1</name>
<feature type="compositionally biased region" description="Polar residues" evidence="1">
    <location>
        <begin position="48"/>
        <end position="58"/>
    </location>
</feature>
<evidence type="ECO:0000256" key="2">
    <source>
        <dbReference type="SAM" id="Phobius"/>
    </source>
</evidence>
<keyword evidence="4" id="KW-1185">Reference proteome</keyword>
<feature type="compositionally biased region" description="Basic and acidic residues" evidence="1">
    <location>
        <begin position="23"/>
        <end position="47"/>
    </location>
</feature>
<dbReference type="Proteomes" id="UP000002484">
    <property type="component" value="Chromosome"/>
</dbReference>